<evidence type="ECO:0000256" key="3">
    <source>
        <dbReference type="ARBA" id="ARBA00022452"/>
    </source>
</evidence>
<evidence type="ECO:0000256" key="1">
    <source>
        <dbReference type="ARBA" id="ARBA00004571"/>
    </source>
</evidence>
<dbReference type="PANTHER" id="PTHR35093:SF8">
    <property type="entry name" value="OUTER MEMBRANE PROTEIN NMB0088-RELATED"/>
    <property type="match status" value="1"/>
</dbReference>
<comment type="caution">
    <text evidence="8">The sequence shown here is derived from an EMBL/GenBank/DDBJ whole genome shotgun (WGS) entry which is preliminary data.</text>
</comment>
<evidence type="ECO:0000256" key="5">
    <source>
        <dbReference type="ARBA" id="ARBA00022729"/>
    </source>
</evidence>
<keyword evidence="7" id="KW-0998">Cell outer membrane</keyword>
<dbReference type="SUPFAM" id="SSF56935">
    <property type="entry name" value="Porins"/>
    <property type="match status" value="1"/>
</dbReference>
<keyword evidence="3" id="KW-1134">Transmembrane beta strand</keyword>
<evidence type="ECO:0000256" key="2">
    <source>
        <dbReference type="ARBA" id="ARBA00008163"/>
    </source>
</evidence>
<sequence>MRPNFLSYRLIIVLLTLSNVVFGGGYQVNLQGVKQTGMGHCGVSLYQGPSAIFFNPAQLGFSTNKTAISFGVNLVDGRIVHYNPATNQQYRNQRGLSTPFSVYATRKLGKGFAFGIGAYTPYGSSLKWEDNWAGRFVVTDISLRAIYVQPTISYGRGPWSIGIGVMAGFGSLNYKRDIPVTDSEGEYGSVLLTASSRAIGFNLGTSIELSKGFVFGMSYRTQHTFKAENGFADFTVPETASEQLYDQNFSSQISAPSNFMVGLSLQPNDKWAFTGEVNFTGWSVYQKLEIDFEENTDVLNDISERRNWRDSEAFRFGVLRKAGQSLTLRAGFSRDLTPTNKQFYGPETPDSDRNGYHAGFTLKIKKKISFDAAFQWAETDEITAYHEPSGFGGKYKGRAFVYCFGFSYGL</sequence>
<comment type="similarity">
    <text evidence="2">Belongs to the OmpP1/FadL family.</text>
</comment>
<dbReference type="Pfam" id="PF03349">
    <property type="entry name" value="Toluene_X"/>
    <property type="match status" value="1"/>
</dbReference>
<dbReference type="Gene3D" id="2.40.160.60">
    <property type="entry name" value="Outer membrane protein transport protein (OMPP1/FadL/TodX)"/>
    <property type="match status" value="1"/>
</dbReference>
<evidence type="ECO:0000256" key="4">
    <source>
        <dbReference type="ARBA" id="ARBA00022692"/>
    </source>
</evidence>
<dbReference type="GO" id="GO:0015483">
    <property type="term" value="F:long-chain fatty acid transporting porin activity"/>
    <property type="evidence" value="ECO:0007669"/>
    <property type="project" value="TreeGrafter"/>
</dbReference>
<evidence type="ECO:0008006" key="10">
    <source>
        <dbReference type="Google" id="ProtNLM"/>
    </source>
</evidence>
<comment type="subcellular location">
    <subcellularLocation>
        <location evidence="1">Cell outer membrane</location>
        <topology evidence="1">Multi-pass membrane protein</topology>
    </subcellularLocation>
</comment>
<keyword evidence="5" id="KW-0732">Signal</keyword>
<organism evidence="8 9">
    <name type="scientific">Luteibaculum oceani</name>
    <dbReference type="NCBI Taxonomy" id="1294296"/>
    <lineage>
        <taxon>Bacteria</taxon>
        <taxon>Pseudomonadati</taxon>
        <taxon>Bacteroidota</taxon>
        <taxon>Flavobacteriia</taxon>
        <taxon>Flavobacteriales</taxon>
        <taxon>Luteibaculaceae</taxon>
        <taxon>Luteibaculum</taxon>
    </lineage>
</organism>
<evidence type="ECO:0000313" key="8">
    <source>
        <dbReference type="EMBL" id="TXC78569.1"/>
    </source>
</evidence>
<dbReference type="AlphaFoldDB" id="A0A5C6V081"/>
<proteinExistence type="inferred from homology"/>
<evidence type="ECO:0000313" key="9">
    <source>
        <dbReference type="Proteomes" id="UP000321168"/>
    </source>
</evidence>
<dbReference type="OrthoDB" id="9922at2"/>
<evidence type="ECO:0000256" key="6">
    <source>
        <dbReference type="ARBA" id="ARBA00023136"/>
    </source>
</evidence>
<dbReference type="GO" id="GO:0009279">
    <property type="term" value="C:cell outer membrane"/>
    <property type="evidence" value="ECO:0007669"/>
    <property type="project" value="UniProtKB-SubCell"/>
</dbReference>
<dbReference type="EMBL" id="VORB01000006">
    <property type="protein sequence ID" value="TXC78569.1"/>
    <property type="molecule type" value="Genomic_DNA"/>
</dbReference>
<evidence type="ECO:0000256" key="7">
    <source>
        <dbReference type="ARBA" id="ARBA00023237"/>
    </source>
</evidence>
<dbReference type="RefSeq" id="WP_147014596.1">
    <property type="nucleotide sequence ID" value="NZ_VORB01000006.1"/>
</dbReference>
<keyword evidence="9" id="KW-1185">Reference proteome</keyword>
<keyword evidence="4" id="KW-0812">Transmembrane</keyword>
<accession>A0A5C6V081</accession>
<reference evidence="8 9" key="1">
    <citation type="submission" date="2019-08" db="EMBL/GenBank/DDBJ databases">
        <title>Genome of Luteibaculum oceani JCM 18817.</title>
        <authorList>
            <person name="Bowman J.P."/>
        </authorList>
    </citation>
    <scope>NUCLEOTIDE SEQUENCE [LARGE SCALE GENOMIC DNA]</scope>
    <source>
        <strain evidence="8 9">JCM 18817</strain>
    </source>
</reference>
<keyword evidence="6" id="KW-0472">Membrane</keyword>
<dbReference type="InterPro" id="IPR005017">
    <property type="entry name" value="OMPP1/FadL/TodX"/>
</dbReference>
<protein>
    <recommendedName>
        <fullName evidence="10">Transporter</fullName>
    </recommendedName>
</protein>
<dbReference type="PANTHER" id="PTHR35093">
    <property type="entry name" value="OUTER MEMBRANE PROTEIN NMB0088-RELATED"/>
    <property type="match status" value="1"/>
</dbReference>
<name>A0A5C6V081_9FLAO</name>
<gene>
    <name evidence="8" type="ORF">FRX97_07580</name>
</gene>
<dbReference type="Proteomes" id="UP000321168">
    <property type="component" value="Unassembled WGS sequence"/>
</dbReference>